<name>A0A9P6DW20_9AGAM</name>
<keyword evidence="2" id="KW-1185">Reference proteome</keyword>
<reference evidence="1" key="1">
    <citation type="journal article" date="2020" name="Nat. Commun.">
        <title>Large-scale genome sequencing of mycorrhizal fungi provides insights into the early evolution of symbiotic traits.</title>
        <authorList>
            <person name="Miyauchi S."/>
            <person name="Kiss E."/>
            <person name="Kuo A."/>
            <person name="Drula E."/>
            <person name="Kohler A."/>
            <person name="Sanchez-Garcia M."/>
            <person name="Morin E."/>
            <person name="Andreopoulos B."/>
            <person name="Barry K.W."/>
            <person name="Bonito G."/>
            <person name="Buee M."/>
            <person name="Carver A."/>
            <person name="Chen C."/>
            <person name="Cichocki N."/>
            <person name="Clum A."/>
            <person name="Culley D."/>
            <person name="Crous P.W."/>
            <person name="Fauchery L."/>
            <person name="Girlanda M."/>
            <person name="Hayes R.D."/>
            <person name="Keri Z."/>
            <person name="LaButti K."/>
            <person name="Lipzen A."/>
            <person name="Lombard V."/>
            <person name="Magnuson J."/>
            <person name="Maillard F."/>
            <person name="Murat C."/>
            <person name="Nolan M."/>
            <person name="Ohm R.A."/>
            <person name="Pangilinan J."/>
            <person name="Pereira M.F."/>
            <person name="Perotto S."/>
            <person name="Peter M."/>
            <person name="Pfister S."/>
            <person name="Riley R."/>
            <person name="Sitrit Y."/>
            <person name="Stielow J.B."/>
            <person name="Szollosi G."/>
            <person name="Zifcakova L."/>
            <person name="Stursova M."/>
            <person name="Spatafora J.W."/>
            <person name="Tedersoo L."/>
            <person name="Vaario L.M."/>
            <person name="Yamada A."/>
            <person name="Yan M."/>
            <person name="Wang P."/>
            <person name="Xu J."/>
            <person name="Bruns T."/>
            <person name="Baldrian P."/>
            <person name="Vilgalys R."/>
            <person name="Dunand C."/>
            <person name="Henrissat B."/>
            <person name="Grigoriev I.V."/>
            <person name="Hibbett D."/>
            <person name="Nagy L.G."/>
            <person name="Martin F.M."/>
        </authorList>
    </citation>
    <scope>NUCLEOTIDE SEQUENCE</scope>
    <source>
        <strain evidence="1">UP504</strain>
    </source>
</reference>
<gene>
    <name evidence="1" type="ORF">BS47DRAFT_1340332</name>
</gene>
<evidence type="ECO:0000313" key="1">
    <source>
        <dbReference type="EMBL" id="KAF9517011.1"/>
    </source>
</evidence>
<protein>
    <submittedName>
        <fullName evidence="1">Uncharacterized protein</fullName>
    </submittedName>
</protein>
<sequence length="54" mass="6233">MYTSGDSWRARASFIWELQVNISAKTMQVDFGGEDRYDGTERARNFGMVEAYSM</sequence>
<proteinExistence type="predicted"/>
<dbReference type="Proteomes" id="UP000886523">
    <property type="component" value="Unassembled WGS sequence"/>
</dbReference>
<dbReference type="EMBL" id="MU128935">
    <property type="protein sequence ID" value="KAF9517011.1"/>
    <property type="molecule type" value="Genomic_DNA"/>
</dbReference>
<dbReference type="OrthoDB" id="204784at2759"/>
<accession>A0A9P6DW20</accession>
<organism evidence="1 2">
    <name type="scientific">Hydnum rufescens UP504</name>
    <dbReference type="NCBI Taxonomy" id="1448309"/>
    <lineage>
        <taxon>Eukaryota</taxon>
        <taxon>Fungi</taxon>
        <taxon>Dikarya</taxon>
        <taxon>Basidiomycota</taxon>
        <taxon>Agaricomycotina</taxon>
        <taxon>Agaricomycetes</taxon>
        <taxon>Cantharellales</taxon>
        <taxon>Hydnaceae</taxon>
        <taxon>Hydnum</taxon>
    </lineage>
</organism>
<comment type="caution">
    <text evidence="1">The sequence shown here is derived from an EMBL/GenBank/DDBJ whole genome shotgun (WGS) entry which is preliminary data.</text>
</comment>
<dbReference type="AlphaFoldDB" id="A0A9P6DW20"/>
<evidence type="ECO:0000313" key="2">
    <source>
        <dbReference type="Proteomes" id="UP000886523"/>
    </source>
</evidence>